<dbReference type="RefSeq" id="WP_066977580.1">
    <property type="nucleotide sequence ID" value="NZ_LUUI01000041.1"/>
</dbReference>
<evidence type="ECO:0000256" key="1">
    <source>
        <dbReference type="PROSITE-ProRule" id="PRU00169"/>
    </source>
</evidence>
<dbReference type="OrthoDB" id="7298659at2"/>
<dbReference type="Proteomes" id="UP000078476">
    <property type="component" value="Unassembled WGS sequence"/>
</dbReference>
<evidence type="ECO:0000313" key="4">
    <source>
        <dbReference type="EMBL" id="OAI20559.1"/>
    </source>
</evidence>
<dbReference type="Pfam" id="PF13432">
    <property type="entry name" value="TPR_16"/>
    <property type="match status" value="1"/>
</dbReference>
<dbReference type="EMBL" id="LUUI01000041">
    <property type="protein sequence ID" value="OAI20559.1"/>
    <property type="molecule type" value="Genomic_DNA"/>
</dbReference>
<dbReference type="SUPFAM" id="SSF48452">
    <property type="entry name" value="TPR-like"/>
    <property type="match status" value="2"/>
</dbReference>
<dbReference type="PROSITE" id="PS50005">
    <property type="entry name" value="TPR"/>
    <property type="match status" value="1"/>
</dbReference>
<organism evidence="4 5">
    <name type="scientific">Methylomonas lenta</name>
    <dbReference type="NCBI Taxonomy" id="980561"/>
    <lineage>
        <taxon>Bacteria</taxon>
        <taxon>Pseudomonadati</taxon>
        <taxon>Pseudomonadota</taxon>
        <taxon>Gammaproteobacteria</taxon>
        <taxon>Methylococcales</taxon>
        <taxon>Methylococcaceae</taxon>
        <taxon>Methylomonas</taxon>
    </lineage>
</organism>
<feature type="repeat" description="TPR" evidence="2">
    <location>
        <begin position="446"/>
        <end position="479"/>
    </location>
</feature>
<proteinExistence type="predicted"/>
<keyword evidence="5" id="KW-1185">Reference proteome</keyword>
<dbReference type="InterPro" id="IPR011990">
    <property type="entry name" value="TPR-like_helical_dom_sf"/>
</dbReference>
<evidence type="ECO:0000256" key="2">
    <source>
        <dbReference type="PROSITE-ProRule" id="PRU00339"/>
    </source>
</evidence>
<comment type="caution">
    <text evidence="4">The sequence shown here is derived from an EMBL/GenBank/DDBJ whole genome shotgun (WGS) entry which is preliminary data.</text>
</comment>
<dbReference type="InterPro" id="IPR052048">
    <property type="entry name" value="ST_Response_Regulator"/>
</dbReference>
<dbReference type="PANTHER" id="PTHR43228">
    <property type="entry name" value="TWO-COMPONENT RESPONSE REGULATOR"/>
    <property type="match status" value="1"/>
</dbReference>
<dbReference type="STRING" id="980561.A1359_20740"/>
<dbReference type="GO" id="GO:0000160">
    <property type="term" value="P:phosphorelay signal transduction system"/>
    <property type="evidence" value="ECO:0007669"/>
    <property type="project" value="InterPro"/>
</dbReference>
<evidence type="ECO:0000313" key="5">
    <source>
        <dbReference type="Proteomes" id="UP000078476"/>
    </source>
</evidence>
<reference evidence="4 5" key="1">
    <citation type="submission" date="2016-03" db="EMBL/GenBank/DDBJ databases">
        <authorList>
            <person name="Ploux O."/>
        </authorList>
    </citation>
    <scope>NUCLEOTIDE SEQUENCE [LARGE SCALE GENOMIC DNA]</scope>
    <source>
        <strain evidence="4 5">R-45370</strain>
    </source>
</reference>
<dbReference type="PROSITE" id="PS50110">
    <property type="entry name" value="RESPONSE_REGULATORY"/>
    <property type="match status" value="1"/>
</dbReference>
<dbReference type="InterPro" id="IPR019734">
    <property type="entry name" value="TPR_rpt"/>
</dbReference>
<dbReference type="SMART" id="SM00448">
    <property type="entry name" value="REC"/>
    <property type="match status" value="1"/>
</dbReference>
<dbReference type="InterPro" id="IPR001789">
    <property type="entry name" value="Sig_transdc_resp-reg_receiver"/>
</dbReference>
<keyword evidence="4" id="KW-0418">Kinase</keyword>
<dbReference type="GO" id="GO:0016301">
    <property type="term" value="F:kinase activity"/>
    <property type="evidence" value="ECO:0007669"/>
    <property type="project" value="UniProtKB-KW"/>
</dbReference>
<keyword evidence="2" id="KW-0802">TPR repeat</keyword>
<dbReference type="Gene3D" id="1.25.40.10">
    <property type="entry name" value="Tetratricopeptide repeat domain"/>
    <property type="match status" value="1"/>
</dbReference>
<gene>
    <name evidence="4" type="ORF">A1359_20740</name>
</gene>
<dbReference type="Pfam" id="PF00072">
    <property type="entry name" value="Response_reg"/>
    <property type="match status" value="1"/>
</dbReference>
<dbReference type="PANTHER" id="PTHR43228:SF1">
    <property type="entry name" value="TWO-COMPONENT RESPONSE REGULATOR ARR22"/>
    <property type="match status" value="1"/>
</dbReference>
<feature type="modified residue" description="4-aspartylphosphate" evidence="1">
    <location>
        <position position="59"/>
    </location>
</feature>
<keyword evidence="4" id="KW-0808">Transferase</keyword>
<protein>
    <submittedName>
        <fullName evidence="4">Histidine kinase</fullName>
    </submittedName>
</protein>
<dbReference type="SUPFAM" id="SSF52172">
    <property type="entry name" value="CheY-like"/>
    <property type="match status" value="1"/>
</dbReference>
<dbReference type="Gene3D" id="3.40.50.2300">
    <property type="match status" value="1"/>
</dbReference>
<dbReference type="InterPro" id="IPR011006">
    <property type="entry name" value="CheY-like_superfamily"/>
</dbReference>
<accession>A0A177NTK7</accession>
<dbReference type="SMART" id="SM00028">
    <property type="entry name" value="TPR"/>
    <property type="match status" value="2"/>
</dbReference>
<dbReference type="CDD" id="cd17589">
    <property type="entry name" value="REC_TPR"/>
    <property type="match status" value="1"/>
</dbReference>
<sequence>MKSILAGKSILIVEDYPAMRKAIRDMLYSLEADTIVEADNGVSAINAISKTNFDIVLCDYNLGAGKNGQQVLEEVRFRKLIEYNCVFIIIAAEQSAGLVLGAMDSKPDEYLTKPFNAQQLFVRLERNLLRKDLMQDIEKEIERGNLSQAIQQCEKLLTKGNKRMRTHLLKMRAELAILVGDFDTGRQVYYDVLQERDLPWARLGLGIIDFQQGDLHQAASEFEDLLREYPMFLEGYDWLSKVHEAEDNLQEVEDVLNQAVDLSPQCILRQKKLATTADKNGHVEVAEKAYKAAVSLGKYSVYKSCSDFTNLAKLYSKTSNSEAALKTLADMRQEYVNNPEAELRASTLESDLHNVSGNEEMAKLSLQKALSLHKQLGSKTPKDLQLDIARSCYLQNQSAEAEAIMDGLIKTHIDDEAFLNDVRRMQSDIGMENHSEVLIQTTKRALVATNNKGVQLYKQGKFKEALALFDKAMTVMPDNKTIIINMLKIIMHDLKATAIDEEKLLRAQALFKKARQINIDRHKLGVLQMEFSNLLRNHVSEPKV</sequence>
<name>A0A177NTK7_9GAMM</name>
<dbReference type="AlphaFoldDB" id="A0A177NTK7"/>
<keyword evidence="1" id="KW-0597">Phosphoprotein</keyword>
<feature type="domain" description="Response regulatory" evidence="3">
    <location>
        <begin position="9"/>
        <end position="128"/>
    </location>
</feature>
<evidence type="ECO:0000259" key="3">
    <source>
        <dbReference type="PROSITE" id="PS50110"/>
    </source>
</evidence>